<name>A0A168P0H0_ABSGL</name>
<dbReference type="AlphaFoldDB" id="A0A168P0H0"/>
<accession>A0A168P0H0</accession>
<keyword evidence="1" id="KW-0378">Hydrolase</keyword>
<protein>
    <recommendedName>
        <fullName evidence="4">Haloacid dehalogenase, type II</fullName>
    </recommendedName>
</protein>
<dbReference type="InterPro" id="IPR036412">
    <property type="entry name" value="HAD-like_sf"/>
</dbReference>
<evidence type="ECO:0000256" key="1">
    <source>
        <dbReference type="ARBA" id="ARBA00022801"/>
    </source>
</evidence>
<dbReference type="Gene3D" id="3.40.50.1000">
    <property type="entry name" value="HAD superfamily/HAD-like"/>
    <property type="match status" value="1"/>
</dbReference>
<dbReference type="OMA" id="FEEHDPC"/>
<dbReference type="PANTHER" id="PTHR43316:SF4">
    <property type="entry name" value="ACID DEHALOGENASE, PUTATIVE (AFU_ORTHOLOGUE AFUA_8G05870)-RELATED"/>
    <property type="match status" value="1"/>
</dbReference>
<dbReference type="PANTHER" id="PTHR43316">
    <property type="entry name" value="HYDROLASE, HALOACID DELAHOGENASE-RELATED"/>
    <property type="match status" value="1"/>
</dbReference>
<dbReference type="InterPro" id="IPR051540">
    <property type="entry name" value="S-2-haloacid_dehalogenase"/>
</dbReference>
<dbReference type="Proteomes" id="UP000078561">
    <property type="component" value="Unassembled WGS sequence"/>
</dbReference>
<proteinExistence type="predicted"/>
<evidence type="ECO:0008006" key="4">
    <source>
        <dbReference type="Google" id="ProtNLM"/>
    </source>
</evidence>
<dbReference type="Pfam" id="PF00702">
    <property type="entry name" value="Hydrolase"/>
    <property type="match status" value="1"/>
</dbReference>
<organism evidence="2">
    <name type="scientific">Absidia glauca</name>
    <name type="common">Pin mould</name>
    <dbReference type="NCBI Taxonomy" id="4829"/>
    <lineage>
        <taxon>Eukaryota</taxon>
        <taxon>Fungi</taxon>
        <taxon>Fungi incertae sedis</taxon>
        <taxon>Mucoromycota</taxon>
        <taxon>Mucoromycotina</taxon>
        <taxon>Mucoromycetes</taxon>
        <taxon>Mucorales</taxon>
        <taxon>Cunninghamellaceae</taxon>
        <taxon>Absidia</taxon>
    </lineage>
</organism>
<dbReference type="OrthoDB" id="2363873at2759"/>
<evidence type="ECO:0000313" key="3">
    <source>
        <dbReference type="Proteomes" id="UP000078561"/>
    </source>
</evidence>
<dbReference type="SUPFAM" id="SSF56784">
    <property type="entry name" value="HAD-like"/>
    <property type="match status" value="1"/>
</dbReference>
<dbReference type="InterPro" id="IPR023214">
    <property type="entry name" value="HAD_sf"/>
</dbReference>
<gene>
    <name evidence="2" type="primary">ABSGL_07297.1 scaffold 8717</name>
</gene>
<dbReference type="STRING" id="4829.A0A168P0H0"/>
<dbReference type="Gene3D" id="1.10.150.240">
    <property type="entry name" value="Putative phosphatase, domain 2"/>
    <property type="match status" value="1"/>
</dbReference>
<sequence length="247" mass="28698">MPTIVFDFLGTLVRFDAVITTIETIWQQKGLEDHEAAKALFEDWYRSSLMDYVAASHSGLYQPFLKVLRGTLARTLYRRLAIVPSEDHVEQVMWAFRHRLDAATEALEALLLALDEGWAVWIITLADQDDTWEFLKQQGIDGSLLWMMSCDEYKVATPHPKIYAQVMRLTVRHTQKIENFYMVSSHAWELEGAKNVSMRTVFLTHQELIYPSQVYNDKNPDLQGDSLMDCVKKVLSFERSLNHYYLL</sequence>
<evidence type="ECO:0000313" key="2">
    <source>
        <dbReference type="EMBL" id="SAM01556.1"/>
    </source>
</evidence>
<keyword evidence="3" id="KW-1185">Reference proteome</keyword>
<dbReference type="EMBL" id="LT553527">
    <property type="protein sequence ID" value="SAM01556.1"/>
    <property type="molecule type" value="Genomic_DNA"/>
</dbReference>
<dbReference type="GO" id="GO:0016787">
    <property type="term" value="F:hydrolase activity"/>
    <property type="evidence" value="ECO:0007669"/>
    <property type="project" value="UniProtKB-KW"/>
</dbReference>
<dbReference type="InParanoid" id="A0A168P0H0"/>
<dbReference type="InterPro" id="IPR023198">
    <property type="entry name" value="PGP-like_dom2"/>
</dbReference>
<reference evidence="2" key="1">
    <citation type="submission" date="2016-04" db="EMBL/GenBank/DDBJ databases">
        <authorList>
            <person name="Evans L.H."/>
            <person name="Alamgir A."/>
            <person name="Owens N."/>
            <person name="Weber N.D."/>
            <person name="Virtaneva K."/>
            <person name="Barbian K."/>
            <person name="Babar A."/>
            <person name="Rosenke K."/>
        </authorList>
    </citation>
    <scope>NUCLEOTIDE SEQUENCE [LARGE SCALE GENOMIC DNA]</scope>
    <source>
        <strain evidence="2">CBS 101.48</strain>
    </source>
</reference>